<feature type="compositionally biased region" description="Basic residues" evidence="1">
    <location>
        <begin position="41"/>
        <end position="50"/>
    </location>
</feature>
<feature type="non-terminal residue" evidence="3">
    <location>
        <position position="1"/>
    </location>
</feature>
<dbReference type="Pfam" id="PF10539">
    <property type="entry name" value="Dev_Cell_Death"/>
    <property type="match status" value="1"/>
</dbReference>
<gene>
    <name evidence="3" type="primary">B2_12</name>
    <name evidence="3" type="ORF">g.49873</name>
</gene>
<feature type="region of interest" description="Disordered" evidence="1">
    <location>
        <begin position="1"/>
        <end position="50"/>
    </location>
</feature>
<evidence type="ECO:0000256" key="1">
    <source>
        <dbReference type="SAM" id="MobiDB-lite"/>
    </source>
</evidence>
<feature type="compositionally biased region" description="Basic and acidic residues" evidence="1">
    <location>
        <begin position="1"/>
        <end position="23"/>
    </location>
</feature>
<dbReference type="PANTHER" id="PTHR46444:SF11">
    <property type="entry name" value="DCD DOMAIN-CONTAINING PROTEIN"/>
    <property type="match status" value="1"/>
</dbReference>
<dbReference type="EMBL" id="GDJX01017830">
    <property type="protein sequence ID" value="JAT50106.1"/>
    <property type="molecule type" value="Transcribed_RNA"/>
</dbReference>
<dbReference type="PANTHER" id="PTHR46444">
    <property type="entry name" value="DCD (DEVELOPMENT AND CELL DEATH) DOMAIN PROTEIN-RELATED"/>
    <property type="match status" value="1"/>
</dbReference>
<dbReference type="SMART" id="SM00767">
    <property type="entry name" value="DCD"/>
    <property type="match status" value="1"/>
</dbReference>
<dbReference type="PROSITE" id="PS51222">
    <property type="entry name" value="DCD"/>
    <property type="match status" value="1"/>
</dbReference>
<evidence type="ECO:0000259" key="2">
    <source>
        <dbReference type="PROSITE" id="PS51222"/>
    </source>
</evidence>
<protein>
    <submittedName>
        <fullName evidence="3">B2 protein</fullName>
    </submittedName>
</protein>
<proteinExistence type="predicted"/>
<feature type="region of interest" description="Disordered" evidence="1">
    <location>
        <begin position="210"/>
        <end position="243"/>
    </location>
</feature>
<reference evidence="3" key="1">
    <citation type="submission" date="2015-07" db="EMBL/GenBank/DDBJ databases">
        <title>Transcriptome Assembly of Anthurium amnicola.</title>
        <authorList>
            <person name="Suzuki J."/>
        </authorList>
    </citation>
    <scope>NUCLEOTIDE SEQUENCE</scope>
</reference>
<evidence type="ECO:0000313" key="3">
    <source>
        <dbReference type="EMBL" id="JAT50106.1"/>
    </source>
</evidence>
<name>A0A1D1Y665_9ARAE</name>
<feature type="domain" description="DCD" evidence="2">
    <location>
        <begin position="75"/>
        <end position="202"/>
    </location>
</feature>
<organism evidence="3">
    <name type="scientific">Anthurium amnicola</name>
    <dbReference type="NCBI Taxonomy" id="1678845"/>
    <lineage>
        <taxon>Eukaryota</taxon>
        <taxon>Viridiplantae</taxon>
        <taxon>Streptophyta</taxon>
        <taxon>Embryophyta</taxon>
        <taxon>Tracheophyta</taxon>
        <taxon>Spermatophyta</taxon>
        <taxon>Magnoliopsida</taxon>
        <taxon>Liliopsida</taxon>
        <taxon>Araceae</taxon>
        <taxon>Pothoideae</taxon>
        <taxon>Potheae</taxon>
        <taxon>Anthurium</taxon>
    </lineage>
</organism>
<dbReference type="InterPro" id="IPR013989">
    <property type="entry name" value="Dev_and_cell_death_domain"/>
</dbReference>
<sequence length="369" mass="41623">KAGEGDDRDGKGNDTKEVANKDDEGAEVVANKEKVDSTPSKKNKKWKKRNKARVAAAETAGTAAVGDVKKVADTKELAGMIFMCNSETKKDCYRYKIFGMPSGKKELVAKVNKGMKLFLYDIDLKLLYGIYVAASKGGYNIQSKAFKSGFPSQVRFKVFKDCLPLSQENFKAAIKTNYFKKNMFNCELSAEQVKKLTKLFIESSKASKLTNGRDTRKRLSQSSLPRDAKRRRHQGTSSRSLMDQEDRVFLYGRDAYASRRPLQVPFPAHGPAVPRQAPLPLYSSPPRVAPLPPPPPAYAYERARDVDYYRRELPMEAPGHRIIDSDMRPPYDHIGYSDAYGLHREPAPYHESRYPPASYYAPAPPPYRY</sequence>
<accession>A0A1D1Y665</accession>
<dbReference type="AlphaFoldDB" id="A0A1D1Y665"/>
<feature type="region of interest" description="Disordered" evidence="1">
    <location>
        <begin position="347"/>
        <end position="369"/>
    </location>
</feature>